<proteinExistence type="predicted"/>
<dbReference type="Proteomes" id="UP000032141">
    <property type="component" value="Chromosome C2"/>
</dbReference>
<dbReference type="AlphaFoldDB" id="A0A0D3AY95"/>
<dbReference type="Pfam" id="PF12776">
    <property type="entry name" value="Myb_DNA-bind_3"/>
    <property type="match status" value="1"/>
</dbReference>
<feature type="compositionally biased region" description="Polar residues" evidence="1">
    <location>
        <begin position="417"/>
        <end position="433"/>
    </location>
</feature>
<evidence type="ECO:0000256" key="1">
    <source>
        <dbReference type="SAM" id="MobiDB-lite"/>
    </source>
</evidence>
<name>A0A0D3AY95_BRAOL</name>
<dbReference type="STRING" id="109376.A0A0D3AY95"/>
<dbReference type="InterPro" id="IPR024752">
    <property type="entry name" value="Myb/SANT-like_dom"/>
</dbReference>
<evidence type="ECO:0000313" key="3">
    <source>
        <dbReference type="EnsemblPlants" id="Bo2g161780.1"/>
    </source>
</evidence>
<feature type="region of interest" description="Disordered" evidence="1">
    <location>
        <begin position="412"/>
        <end position="480"/>
    </location>
</feature>
<feature type="region of interest" description="Disordered" evidence="1">
    <location>
        <begin position="330"/>
        <end position="361"/>
    </location>
</feature>
<feature type="compositionally biased region" description="Low complexity" evidence="1">
    <location>
        <begin position="335"/>
        <end position="360"/>
    </location>
</feature>
<feature type="region of interest" description="Disordered" evidence="1">
    <location>
        <begin position="1"/>
        <end position="25"/>
    </location>
</feature>
<evidence type="ECO:0000313" key="4">
    <source>
        <dbReference type="Proteomes" id="UP000032141"/>
    </source>
</evidence>
<organism evidence="3 4">
    <name type="scientific">Brassica oleracea var. oleracea</name>
    <dbReference type="NCBI Taxonomy" id="109376"/>
    <lineage>
        <taxon>Eukaryota</taxon>
        <taxon>Viridiplantae</taxon>
        <taxon>Streptophyta</taxon>
        <taxon>Embryophyta</taxon>
        <taxon>Tracheophyta</taxon>
        <taxon>Spermatophyta</taxon>
        <taxon>Magnoliopsida</taxon>
        <taxon>eudicotyledons</taxon>
        <taxon>Gunneridae</taxon>
        <taxon>Pentapetalae</taxon>
        <taxon>rosids</taxon>
        <taxon>malvids</taxon>
        <taxon>Brassicales</taxon>
        <taxon>Brassicaceae</taxon>
        <taxon>Brassiceae</taxon>
        <taxon>Brassica</taxon>
    </lineage>
</organism>
<accession>A0A0D3AY95</accession>
<dbReference type="PANTHER" id="PTHR31704:SF43">
    <property type="entry name" value="HEAT SHOCK PROTEIN"/>
    <property type="match status" value="1"/>
</dbReference>
<dbReference type="EnsemblPlants" id="Bo2g161780.1">
    <property type="protein sequence ID" value="Bo2g161780.1"/>
    <property type="gene ID" value="Bo2g161780"/>
</dbReference>
<reference evidence="3" key="2">
    <citation type="submission" date="2015-03" db="UniProtKB">
        <authorList>
            <consortium name="EnsemblPlants"/>
        </authorList>
    </citation>
    <scope>IDENTIFICATION</scope>
</reference>
<feature type="compositionally biased region" description="Low complexity" evidence="1">
    <location>
        <begin position="209"/>
        <end position="222"/>
    </location>
</feature>
<feature type="domain" description="Myb/SANT-like" evidence="2">
    <location>
        <begin position="32"/>
        <end position="126"/>
    </location>
</feature>
<protein>
    <recommendedName>
        <fullName evidence="2">Myb/SANT-like domain-containing protein</fullName>
    </recommendedName>
</protein>
<feature type="compositionally biased region" description="Polar residues" evidence="1">
    <location>
        <begin position="442"/>
        <end position="480"/>
    </location>
</feature>
<evidence type="ECO:0000259" key="2">
    <source>
        <dbReference type="Pfam" id="PF12776"/>
    </source>
</evidence>
<feature type="compositionally biased region" description="Basic and acidic residues" evidence="1">
    <location>
        <begin position="167"/>
        <end position="179"/>
    </location>
</feature>
<dbReference type="HOGENOM" id="CLU_022840_0_1_1"/>
<keyword evidence="4" id="KW-1185">Reference proteome</keyword>
<feature type="compositionally biased region" description="Low complexity" evidence="1">
    <location>
        <begin position="1"/>
        <end position="13"/>
    </location>
</feature>
<feature type="region of interest" description="Disordered" evidence="1">
    <location>
        <begin position="167"/>
        <end position="233"/>
    </location>
</feature>
<reference evidence="3 4" key="1">
    <citation type="journal article" date="2014" name="Genome Biol.">
        <title>Transcriptome and methylome profiling reveals relics of genome dominance in the mesopolyploid Brassica oleracea.</title>
        <authorList>
            <person name="Parkin I.A."/>
            <person name="Koh C."/>
            <person name="Tang H."/>
            <person name="Robinson S.J."/>
            <person name="Kagale S."/>
            <person name="Clarke W.E."/>
            <person name="Town C.D."/>
            <person name="Nixon J."/>
            <person name="Krishnakumar V."/>
            <person name="Bidwell S.L."/>
            <person name="Denoeud F."/>
            <person name="Belcram H."/>
            <person name="Links M.G."/>
            <person name="Just J."/>
            <person name="Clarke C."/>
            <person name="Bender T."/>
            <person name="Huebert T."/>
            <person name="Mason A.S."/>
            <person name="Pires J.C."/>
            <person name="Barker G."/>
            <person name="Moore J."/>
            <person name="Walley P.G."/>
            <person name="Manoli S."/>
            <person name="Batley J."/>
            <person name="Edwards D."/>
            <person name="Nelson M.N."/>
            <person name="Wang X."/>
            <person name="Paterson A.H."/>
            <person name="King G."/>
            <person name="Bancroft I."/>
            <person name="Chalhoub B."/>
            <person name="Sharpe A.G."/>
        </authorList>
    </citation>
    <scope>NUCLEOTIDE SEQUENCE</scope>
    <source>
        <strain evidence="3 4">cv. TO1000</strain>
    </source>
</reference>
<dbReference type="eggNOG" id="ENOG502QUI6">
    <property type="taxonomic scope" value="Eukaryota"/>
</dbReference>
<sequence>MSSSHRGSASSSRQRGRNVSNETRTRSTDRFKWTYEQEKKLIELFDHAISMNKYTLKDPTALGRDYIVEQFNLAFNMNITYGFFKNKLDEFKKSYKMWKFMMKSTGISVDPETSMIYASPEWWDNHEAGCRLTKSFNREPPKFWEIMMLDTEVPDTQENEEVYRVNLDDDSHPSNEFTHDAVGINIGRGEQRGRRGSSSHSSGRRGGSLHRSGGSSGTNVGSGSRGSRRKQSFETTMQETITGFRDFQRQNLQQLLPGAFDQDDYDEWKKAEALFLNLQVTKHTKFYWKYLNTLQELKFWRKYFIDIASSTDEDKLKLLEAMTGVSRNNEDIPKQLGLGLSPGSSSSVGNNSGGQSSPGLWGHGFQQWGILPNAQHWGTPPNAQQWGTPPNPQQWGVQPGFQQWGTPPNAQKWGTPPTGQQWSAPSTAQQWGTPPTAPQWGTPPNAQQWGTPPNAQQWNTPSNAQQWGTPPNANQWRTPPNAQQWVYKTAVKPYRTIQSGCPAPLNPLLPFGAYI</sequence>
<dbReference type="Gramene" id="Bo2g161780.1">
    <property type="protein sequence ID" value="Bo2g161780.1"/>
    <property type="gene ID" value="Bo2g161780"/>
</dbReference>
<dbReference type="PANTHER" id="PTHR31704">
    <property type="entry name" value="MYB/SANT-LIKE DNA-BINDING DOMAIN PROTEIN-RELATED"/>
    <property type="match status" value="1"/>
</dbReference>